<comment type="caution">
    <text evidence="1">The sequence shown here is derived from an EMBL/GenBank/DDBJ whole genome shotgun (WGS) entry which is preliminary data.</text>
</comment>
<proteinExistence type="predicted"/>
<dbReference type="EMBL" id="NQKQ01000012">
    <property type="protein sequence ID" value="PAA11307.1"/>
    <property type="molecule type" value="Genomic_DNA"/>
</dbReference>
<evidence type="ECO:0000313" key="2">
    <source>
        <dbReference type="Proteomes" id="UP000215861"/>
    </source>
</evidence>
<gene>
    <name evidence="1" type="ORF">CJU81_12945</name>
</gene>
<evidence type="ECO:0000313" key="1">
    <source>
        <dbReference type="EMBL" id="PAA11307.1"/>
    </source>
</evidence>
<sequence length="133" mass="14196">MTAPDWDLGELPAGEETVLTLPATKDQLCFSYEGSTAITNQKYLINATNSNGFSPTGGYLLKSLEDSSQTVPYTLTLDNSTDSVSLPNAQSRLFSLAAGGRTCFTPTFKAQPDKTVKTGAYSDILTFTVVAKP</sequence>
<dbReference type="Proteomes" id="UP000215861">
    <property type="component" value="Unassembled WGS sequence"/>
</dbReference>
<name>A0A267AHP7_PSEFR</name>
<dbReference type="AlphaFoldDB" id="A0A267AHP7"/>
<accession>A0A267AHP7</accession>
<reference evidence="1 2" key="1">
    <citation type="submission" date="2017-08" db="EMBL/GenBank/DDBJ databases">
        <title>Genomic and metabolic characterisation of spoilage-associated Pseudomonas species.</title>
        <authorList>
            <person name="Stanborough T."/>
            <person name="Fegan N."/>
            <person name="Powell S.M."/>
            <person name="Singh T."/>
            <person name="Tamplin M.L."/>
            <person name="Chandry P.S."/>
        </authorList>
    </citation>
    <scope>NUCLEOTIDE SEQUENCE [LARGE SCALE GENOMIC DNA]</scope>
    <source>
        <strain evidence="1 2">F1801</strain>
    </source>
</reference>
<protein>
    <submittedName>
        <fullName evidence="1">Uncharacterized protein</fullName>
    </submittedName>
</protein>
<organism evidence="1 2">
    <name type="scientific">Pseudomonas fragi</name>
    <dbReference type="NCBI Taxonomy" id="296"/>
    <lineage>
        <taxon>Bacteria</taxon>
        <taxon>Pseudomonadati</taxon>
        <taxon>Pseudomonadota</taxon>
        <taxon>Gammaproteobacteria</taxon>
        <taxon>Pseudomonadales</taxon>
        <taxon>Pseudomonadaceae</taxon>
        <taxon>Pseudomonas</taxon>
    </lineage>
</organism>